<evidence type="ECO:0000313" key="2">
    <source>
        <dbReference type="EMBL" id="KFJ43353.1"/>
    </source>
</evidence>
<gene>
    <name evidence="2" type="ORF">DR78_1788</name>
</gene>
<accession>A0AAW3DC44</accession>
<evidence type="ECO:0000313" key="3">
    <source>
        <dbReference type="Proteomes" id="UP000029117"/>
    </source>
</evidence>
<keyword evidence="1" id="KW-1133">Transmembrane helix</keyword>
<dbReference type="AlphaFoldDB" id="A0AAW3DC44"/>
<reference evidence="2 3" key="1">
    <citation type="submission" date="2014-04" db="EMBL/GenBank/DDBJ databases">
        <authorList>
            <person name="Bishop-Lilly K.A."/>
            <person name="Broomall S.M."/>
            <person name="Chain P.S."/>
            <person name="Chertkov O."/>
            <person name="Coyne S.R."/>
            <person name="Daligault H.E."/>
            <person name="Davenport K.W."/>
            <person name="Erkkila T."/>
            <person name="Frey K.G."/>
            <person name="Gibbons H.S."/>
            <person name="Gu W."/>
            <person name="Jaissle J."/>
            <person name="Johnson S.L."/>
            <person name="Koroleva G.I."/>
            <person name="Ladner J.T."/>
            <person name="Lo C.-C."/>
            <person name="Minogue T.D."/>
            <person name="Munk C."/>
            <person name="Palacios G.F."/>
            <person name="Redden C.L."/>
            <person name="Rosenzweig C.N."/>
            <person name="Scholz M.B."/>
            <person name="Teshima H."/>
            <person name="Xu Y."/>
        </authorList>
    </citation>
    <scope>NUCLEOTIDE SEQUENCE [LARGE SCALE GENOMIC DNA]</scope>
    <source>
        <strain evidence="2 3">FAJ</strain>
    </source>
</reference>
<protein>
    <submittedName>
        <fullName evidence="2">Membrane protein</fullName>
    </submittedName>
</protein>
<keyword evidence="1" id="KW-0472">Membrane</keyword>
<dbReference type="Proteomes" id="UP000029117">
    <property type="component" value="Unassembled WGS sequence"/>
</dbReference>
<keyword evidence="1" id="KW-0812">Transmembrane</keyword>
<evidence type="ECO:0000256" key="1">
    <source>
        <dbReference type="SAM" id="Phobius"/>
    </source>
</evidence>
<name>A0AAW3DC44_9GAMM</name>
<dbReference type="EMBL" id="JOUE01000003">
    <property type="protein sequence ID" value="KFJ43353.1"/>
    <property type="molecule type" value="Genomic_DNA"/>
</dbReference>
<organism evidence="2 3">
    <name type="scientific">Francisella philomiragia</name>
    <dbReference type="NCBI Taxonomy" id="28110"/>
    <lineage>
        <taxon>Bacteria</taxon>
        <taxon>Pseudomonadati</taxon>
        <taxon>Pseudomonadota</taxon>
        <taxon>Gammaproteobacteria</taxon>
        <taxon>Thiotrichales</taxon>
        <taxon>Francisellaceae</taxon>
        <taxon>Francisella</taxon>
    </lineage>
</organism>
<sequence length="42" mass="4998">MSKSFVIRYLAFIMLCDRIVAYNFVTGLIKFWFVGFIKLAFK</sequence>
<comment type="caution">
    <text evidence="2">The sequence shown here is derived from an EMBL/GenBank/DDBJ whole genome shotgun (WGS) entry which is preliminary data.</text>
</comment>
<proteinExistence type="predicted"/>
<feature type="transmembrane region" description="Helical" evidence="1">
    <location>
        <begin position="20"/>
        <end position="41"/>
    </location>
</feature>